<keyword evidence="2" id="KW-0539">Nucleus</keyword>
<evidence type="ECO:0000313" key="5">
    <source>
        <dbReference type="Proteomes" id="UP001439008"/>
    </source>
</evidence>
<dbReference type="InterPro" id="IPR040092">
    <property type="entry name" value="TBRG1"/>
</dbReference>
<dbReference type="InterPro" id="IPR003888">
    <property type="entry name" value="FYrich_N"/>
</dbReference>
<comment type="subcellular location">
    <subcellularLocation>
        <location evidence="1">Nucleus</location>
    </subcellularLocation>
</comment>
<dbReference type="PANTHER" id="PTHR22715">
    <property type="entry name" value="TRANSFORMING GROWTH FACTOR BETA REGULATED GENE 1"/>
    <property type="match status" value="1"/>
</dbReference>
<comment type="caution">
    <text evidence="4">The sequence shown here is derived from an EMBL/GenBank/DDBJ whole genome shotgun (WGS) entry which is preliminary data.</text>
</comment>
<reference evidence="4 5" key="1">
    <citation type="journal article" date="2024" name="BMC Biol.">
        <title>Comparative genomics of Ascetosporea gives new insight into the evolutionary basis for animal parasitism in Rhizaria.</title>
        <authorList>
            <person name="Hiltunen Thoren M."/>
            <person name="Onut-Brannstrom I."/>
            <person name="Alfjorden A."/>
            <person name="Peckova H."/>
            <person name="Swords F."/>
            <person name="Hooper C."/>
            <person name="Holzer A.S."/>
            <person name="Bass D."/>
            <person name="Burki F."/>
        </authorList>
    </citation>
    <scope>NUCLEOTIDE SEQUENCE [LARGE SCALE GENOMIC DNA]</scope>
    <source>
        <strain evidence="4">20-A016</strain>
    </source>
</reference>
<gene>
    <name evidence="4" type="ORF">MHBO_000072</name>
</gene>
<dbReference type="PROSITE" id="PS51543">
    <property type="entry name" value="FYRC"/>
    <property type="match status" value="1"/>
</dbReference>
<name>A0ABV2AEC7_9EUKA</name>
<dbReference type="Pfam" id="PF05964">
    <property type="entry name" value="FYRN"/>
    <property type="match status" value="1"/>
</dbReference>
<keyword evidence="5" id="KW-1185">Reference proteome</keyword>
<dbReference type="Gene3D" id="3.30.160.360">
    <property type="match status" value="1"/>
</dbReference>
<evidence type="ECO:0000256" key="2">
    <source>
        <dbReference type="ARBA" id="ARBA00023242"/>
    </source>
</evidence>
<dbReference type="Gene3D" id="1.10.10.60">
    <property type="entry name" value="Homeodomain-like"/>
    <property type="match status" value="1"/>
</dbReference>
<dbReference type="PROSITE" id="PS51542">
    <property type="entry name" value="FYRN"/>
    <property type="match status" value="1"/>
</dbReference>
<protein>
    <submittedName>
        <fullName evidence="4">Uncharacterized protein</fullName>
    </submittedName>
</protein>
<dbReference type="EMBL" id="JBDODL010000009">
    <property type="protein sequence ID" value="MES1918046.1"/>
    <property type="molecule type" value="Genomic_DNA"/>
</dbReference>
<proteinExistence type="predicted"/>
<evidence type="ECO:0000256" key="3">
    <source>
        <dbReference type="SAM" id="MobiDB-lite"/>
    </source>
</evidence>
<dbReference type="InterPro" id="IPR003889">
    <property type="entry name" value="FYrich_C"/>
</dbReference>
<dbReference type="Pfam" id="PF05965">
    <property type="entry name" value="FYRC"/>
    <property type="match status" value="1"/>
</dbReference>
<evidence type="ECO:0000313" key="4">
    <source>
        <dbReference type="EMBL" id="MES1918046.1"/>
    </source>
</evidence>
<evidence type="ECO:0000256" key="1">
    <source>
        <dbReference type="ARBA" id="ARBA00004123"/>
    </source>
</evidence>
<dbReference type="PANTHER" id="PTHR22715:SF0">
    <property type="entry name" value="TRANSFORMING GROWTH FACTOR BETA REGULATOR 1"/>
    <property type="match status" value="1"/>
</dbReference>
<dbReference type="SMART" id="SM00541">
    <property type="entry name" value="FYRN"/>
    <property type="match status" value="1"/>
</dbReference>
<sequence>MLKERFSNLLAIIINFNKINNKTGFEENEWSVLEHYYFLHALASFGMPSDKNWSDFEKSFPNLFRNKTANSVQKRIKLLKEEIEICLKSDKNEIKDFKNGDLSNKKIVKLTQKGALNLKRRFDFFKLLRDKIKTLNISSLNFEWREQPPVWWDSPKMDLDLLKGCLKYGVGNWVKLKGDKNYQFSNSPQISFRHIQKLLLNRFMSLGQFIISGKNNLSSNPIKNNYKNNFSFFLNNQSPKIASKMQTLTNQNSLLKIQKTPNNKTQIPFNFNNGNNKKENFLLKPNKIFKSIDIRPVPQNNSMITPSLLLQSIGNIEFLRSNFHNNSYIFPIGYKTVRKYISFVDPTKNCKYVNEILDGKSCPIFSVTCEHAPNSPIQQIHPTSAWKLVNSKIKLANPNKTVLVPIDGLERFGLNEPKIRSLIDRLPNVSKCKQYGSQFKVGSFGYPFNLNPVSNVGNNSRSKMLHKKNNVPPPPKNF</sequence>
<accession>A0ABV2AEC7</accession>
<feature type="region of interest" description="Disordered" evidence="3">
    <location>
        <begin position="457"/>
        <end position="478"/>
    </location>
</feature>
<organism evidence="4 5">
    <name type="scientific">Bonamia ostreae</name>
    <dbReference type="NCBI Taxonomy" id="126728"/>
    <lineage>
        <taxon>Eukaryota</taxon>
        <taxon>Sar</taxon>
        <taxon>Rhizaria</taxon>
        <taxon>Endomyxa</taxon>
        <taxon>Ascetosporea</taxon>
        <taxon>Haplosporida</taxon>
        <taxon>Bonamia</taxon>
    </lineage>
</organism>
<dbReference type="Proteomes" id="UP001439008">
    <property type="component" value="Unassembled WGS sequence"/>
</dbReference>